<dbReference type="PANTHER" id="PTHR32347:SF14">
    <property type="entry name" value="EFFLUX SYSTEM COMPONENT YKNX-RELATED"/>
    <property type="match status" value="1"/>
</dbReference>
<dbReference type="AlphaFoldDB" id="A0A562MG03"/>
<protein>
    <submittedName>
        <fullName evidence="6">HlyD family secretion protein</fullName>
    </submittedName>
</protein>
<dbReference type="EMBL" id="VLKT01000093">
    <property type="protein sequence ID" value="TWI18461.1"/>
    <property type="molecule type" value="Genomic_DNA"/>
</dbReference>
<keyword evidence="7" id="KW-1185">Reference proteome</keyword>
<feature type="domain" description="CusB-like beta-barrel" evidence="5">
    <location>
        <begin position="302"/>
        <end position="375"/>
    </location>
</feature>
<comment type="caution">
    <text evidence="6">The sequence shown here is derived from an EMBL/GenBank/DDBJ whole genome shotgun (WGS) entry which is preliminary data.</text>
</comment>
<comment type="subcellular location">
    <subcellularLocation>
        <location evidence="1">Cell envelope</location>
    </subcellularLocation>
</comment>
<proteinExistence type="predicted"/>
<dbReference type="SUPFAM" id="SSF111369">
    <property type="entry name" value="HlyD-like secretion proteins"/>
    <property type="match status" value="2"/>
</dbReference>
<dbReference type="InterPro" id="IPR058792">
    <property type="entry name" value="Beta-barrel_RND_2"/>
</dbReference>
<gene>
    <name evidence="6" type="ORF">IQ26_07325</name>
</gene>
<feature type="coiled-coil region" evidence="3">
    <location>
        <begin position="128"/>
        <end position="162"/>
    </location>
</feature>
<accession>A0A562MG03</accession>
<dbReference type="GO" id="GO:0030313">
    <property type="term" value="C:cell envelope"/>
    <property type="evidence" value="ECO:0007669"/>
    <property type="project" value="UniProtKB-SubCell"/>
</dbReference>
<evidence type="ECO:0000313" key="7">
    <source>
        <dbReference type="Proteomes" id="UP000317122"/>
    </source>
</evidence>
<dbReference type="InterPro" id="IPR058625">
    <property type="entry name" value="MdtA-like_BSH"/>
</dbReference>
<dbReference type="Gene3D" id="1.10.287.470">
    <property type="entry name" value="Helix hairpin bin"/>
    <property type="match status" value="1"/>
</dbReference>
<evidence type="ECO:0000256" key="1">
    <source>
        <dbReference type="ARBA" id="ARBA00004196"/>
    </source>
</evidence>
<keyword evidence="2 3" id="KW-0175">Coiled coil</keyword>
<dbReference type="PANTHER" id="PTHR32347">
    <property type="entry name" value="EFFLUX SYSTEM COMPONENT YKNX-RELATED"/>
    <property type="match status" value="1"/>
</dbReference>
<evidence type="ECO:0000313" key="6">
    <source>
        <dbReference type="EMBL" id="TWI18461.1"/>
    </source>
</evidence>
<sequence>MMRSILFVTAFLGAAVTPGSSTGPTPSATSGQVLSAFNHLSALLKPSSIRPDTPAYRSQAVERGDIVTTVQAAGTLNALVMVEVGSQLSGRVKELYVDFNSKVTKGQVIARVEPEIYEARVAQTLAEREMAQTQVSVQRAQIERARAEMETAEARYDSAAAQTARAEIALDGAAQEVNRKRSLAKQKIIALGEWERENTAHNSAKAQATAAQAEELSQSAAVRAARATLNMAEAELANTLAQVKQKEAVLQQAQIDLDRTYVRAPVTGTVVNRAVSGGQTLAASLQTPILFTIAQDLTEMQVEASVVEADISRFALGQPVTFTADAYPDRIFTGTVKQIRKAPQVVQNVVTYIVVVGTENSDELLLPGMTANLSVVVAKRQGVLKVPNAALRFRPPSDTGDEARSTAPAIAETGVEAGSPGEAFVFGPDGEPKLISLRLGITDGRATEVLAGDLTEGQQVITGLATAPRRDDDASSVLVKFRLR</sequence>
<evidence type="ECO:0000256" key="2">
    <source>
        <dbReference type="ARBA" id="ARBA00023054"/>
    </source>
</evidence>
<evidence type="ECO:0000259" key="5">
    <source>
        <dbReference type="Pfam" id="PF25954"/>
    </source>
</evidence>
<dbReference type="Proteomes" id="UP000317122">
    <property type="component" value="Unassembled WGS sequence"/>
</dbReference>
<evidence type="ECO:0000259" key="4">
    <source>
        <dbReference type="Pfam" id="PF25917"/>
    </source>
</evidence>
<dbReference type="InterPro" id="IPR050465">
    <property type="entry name" value="UPF0194_transport"/>
</dbReference>
<feature type="domain" description="Multidrug resistance protein MdtA-like barrel-sandwich hybrid" evidence="4">
    <location>
        <begin position="82"/>
        <end position="291"/>
    </location>
</feature>
<dbReference type="Pfam" id="PF25954">
    <property type="entry name" value="Beta-barrel_RND_2"/>
    <property type="match status" value="1"/>
</dbReference>
<reference evidence="6 7" key="1">
    <citation type="journal article" date="2015" name="Stand. Genomic Sci.">
        <title>Genomic Encyclopedia of Bacterial and Archaeal Type Strains, Phase III: the genomes of soil and plant-associated and newly described type strains.</title>
        <authorList>
            <person name="Whitman W.B."/>
            <person name="Woyke T."/>
            <person name="Klenk H.P."/>
            <person name="Zhou Y."/>
            <person name="Lilburn T.G."/>
            <person name="Beck B.J."/>
            <person name="De Vos P."/>
            <person name="Vandamme P."/>
            <person name="Eisen J.A."/>
            <person name="Garrity G."/>
            <person name="Hugenholtz P."/>
            <person name="Kyrpides N.C."/>
        </authorList>
    </citation>
    <scope>NUCLEOTIDE SEQUENCE [LARGE SCALE GENOMIC DNA]</scope>
    <source>
        <strain evidence="6 7">CGMCC 1.2546</strain>
    </source>
</reference>
<evidence type="ECO:0000256" key="3">
    <source>
        <dbReference type="SAM" id="Coils"/>
    </source>
</evidence>
<dbReference type="Gene3D" id="2.40.30.170">
    <property type="match status" value="1"/>
</dbReference>
<name>A0A562MG03_9HYPH</name>
<dbReference type="Pfam" id="PF25917">
    <property type="entry name" value="BSH_RND"/>
    <property type="match status" value="1"/>
</dbReference>
<feature type="coiled-coil region" evidence="3">
    <location>
        <begin position="222"/>
        <end position="256"/>
    </location>
</feature>
<dbReference type="Gene3D" id="2.40.50.100">
    <property type="match status" value="2"/>
</dbReference>
<organism evidence="6 7">
    <name type="scientific">Mesorhizobium tianshanense</name>
    <dbReference type="NCBI Taxonomy" id="39844"/>
    <lineage>
        <taxon>Bacteria</taxon>
        <taxon>Pseudomonadati</taxon>
        <taxon>Pseudomonadota</taxon>
        <taxon>Alphaproteobacteria</taxon>
        <taxon>Hyphomicrobiales</taxon>
        <taxon>Phyllobacteriaceae</taxon>
        <taxon>Mesorhizobium</taxon>
    </lineage>
</organism>